<proteinExistence type="predicted"/>
<feature type="chain" id="PRO_5005503015" description="SCP domain-containing protein" evidence="1">
    <location>
        <begin position="21"/>
        <end position="153"/>
    </location>
</feature>
<organism evidence="3 4">
    <name type="scientific">Rhizoctonia solani</name>
    <dbReference type="NCBI Taxonomy" id="456999"/>
    <lineage>
        <taxon>Eukaryota</taxon>
        <taxon>Fungi</taxon>
        <taxon>Dikarya</taxon>
        <taxon>Basidiomycota</taxon>
        <taxon>Agaricomycotina</taxon>
        <taxon>Agaricomycetes</taxon>
        <taxon>Cantharellales</taxon>
        <taxon>Ceratobasidiaceae</taxon>
        <taxon>Rhizoctonia</taxon>
    </lineage>
</organism>
<accession>A0A0K6G5N1</accession>
<gene>
    <name evidence="3" type="ORF">RSOLAG22IIIB_01318</name>
</gene>
<dbReference type="EMBL" id="CYGV01001400">
    <property type="protein sequence ID" value="CUA73801.1"/>
    <property type="molecule type" value="Genomic_DNA"/>
</dbReference>
<dbReference type="AlphaFoldDB" id="A0A0K6G5N1"/>
<feature type="signal peptide" evidence="1">
    <location>
        <begin position="1"/>
        <end position="20"/>
    </location>
</feature>
<dbReference type="Proteomes" id="UP000044841">
    <property type="component" value="Unassembled WGS sequence"/>
</dbReference>
<sequence length="153" mass="16651">MVSFTALVLTLVAAASSVSAHWHGKTFNTTEIHMTGIHLEFNTTLHTARGLSGRTEWSHQEYIDAHKNEHAKHGATAIVWDDFLSASAQAWSDQCKFERSRAGQNLAAGTGGPTPAVAVGWWNAEACEYDPKNPKLHTGLKWFGRVPPGSDAL</sequence>
<keyword evidence="1" id="KW-0732">Signal</keyword>
<keyword evidence="4" id="KW-1185">Reference proteome</keyword>
<dbReference type="InterPro" id="IPR035940">
    <property type="entry name" value="CAP_sf"/>
</dbReference>
<evidence type="ECO:0000313" key="4">
    <source>
        <dbReference type="Proteomes" id="UP000044841"/>
    </source>
</evidence>
<evidence type="ECO:0000256" key="1">
    <source>
        <dbReference type="SAM" id="SignalP"/>
    </source>
</evidence>
<dbReference type="SMART" id="SM00198">
    <property type="entry name" value="SCP"/>
    <property type="match status" value="1"/>
</dbReference>
<feature type="domain" description="SCP" evidence="2">
    <location>
        <begin position="57"/>
        <end position="153"/>
    </location>
</feature>
<reference evidence="3 4" key="1">
    <citation type="submission" date="2015-07" db="EMBL/GenBank/DDBJ databases">
        <authorList>
            <person name="Noorani M."/>
        </authorList>
    </citation>
    <scope>NUCLEOTIDE SEQUENCE [LARGE SCALE GENOMIC DNA]</scope>
    <source>
        <strain evidence="3">BBA 69670</strain>
    </source>
</reference>
<dbReference type="Pfam" id="PF00188">
    <property type="entry name" value="CAP"/>
    <property type="match status" value="1"/>
</dbReference>
<protein>
    <recommendedName>
        <fullName evidence="2">SCP domain-containing protein</fullName>
    </recommendedName>
</protein>
<evidence type="ECO:0000259" key="2">
    <source>
        <dbReference type="SMART" id="SM00198"/>
    </source>
</evidence>
<dbReference type="SUPFAM" id="SSF55797">
    <property type="entry name" value="PR-1-like"/>
    <property type="match status" value="1"/>
</dbReference>
<dbReference type="InterPro" id="IPR014044">
    <property type="entry name" value="CAP_dom"/>
</dbReference>
<name>A0A0K6G5N1_9AGAM</name>
<evidence type="ECO:0000313" key="3">
    <source>
        <dbReference type="EMBL" id="CUA73801.1"/>
    </source>
</evidence>
<dbReference type="Gene3D" id="3.40.33.10">
    <property type="entry name" value="CAP"/>
    <property type="match status" value="1"/>
</dbReference>